<dbReference type="Gene3D" id="3.40.50.720">
    <property type="entry name" value="NAD(P)-binding Rossmann-like Domain"/>
    <property type="match status" value="1"/>
</dbReference>
<feature type="domain" description="XdhC- CoxI" evidence="1">
    <location>
        <begin position="24"/>
        <end position="88"/>
    </location>
</feature>
<comment type="caution">
    <text evidence="3">The sequence shown here is derived from an EMBL/GenBank/DDBJ whole genome shotgun (WGS) entry which is preliminary data.</text>
</comment>
<evidence type="ECO:0000259" key="1">
    <source>
        <dbReference type="Pfam" id="PF02625"/>
    </source>
</evidence>
<dbReference type="EMBL" id="JACCQK010000281">
    <property type="protein sequence ID" value="MBG0779332.1"/>
    <property type="molecule type" value="Genomic_DNA"/>
</dbReference>
<dbReference type="Pfam" id="PF13478">
    <property type="entry name" value="XdhC_C"/>
    <property type="match status" value="1"/>
</dbReference>
<dbReference type="PANTHER" id="PTHR30388:SF6">
    <property type="entry name" value="XANTHINE DEHYDROGENASE SUBUNIT A-RELATED"/>
    <property type="match status" value="1"/>
</dbReference>
<dbReference type="InterPro" id="IPR027051">
    <property type="entry name" value="XdhC_Rossmann_dom"/>
</dbReference>
<evidence type="ECO:0000313" key="3">
    <source>
        <dbReference type="EMBL" id="MBG0779332.1"/>
    </source>
</evidence>
<evidence type="ECO:0000313" key="4">
    <source>
        <dbReference type="Proteomes" id="UP000706172"/>
    </source>
</evidence>
<feature type="domain" description="XdhC Rossmann" evidence="2">
    <location>
        <begin position="210"/>
        <end position="353"/>
    </location>
</feature>
<dbReference type="InterPro" id="IPR003777">
    <property type="entry name" value="XdhC_CoxI"/>
</dbReference>
<dbReference type="AlphaFoldDB" id="A0A931CTV3"/>
<organism evidence="3 4">
    <name type="scientific">Desulfotignum balticum</name>
    <dbReference type="NCBI Taxonomy" id="115781"/>
    <lineage>
        <taxon>Bacteria</taxon>
        <taxon>Pseudomonadati</taxon>
        <taxon>Thermodesulfobacteriota</taxon>
        <taxon>Desulfobacteria</taxon>
        <taxon>Desulfobacterales</taxon>
        <taxon>Desulfobacteraceae</taxon>
        <taxon>Desulfotignum</taxon>
    </lineage>
</organism>
<dbReference type="Pfam" id="PF02625">
    <property type="entry name" value="XdhC_CoxI"/>
    <property type="match status" value="1"/>
</dbReference>
<gene>
    <name evidence="3" type="ORF">H0S81_05335</name>
</gene>
<protein>
    <submittedName>
        <fullName evidence="3">XdhC family protein</fullName>
    </submittedName>
</protein>
<dbReference type="InterPro" id="IPR036291">
    <property type="entry name" value="NAD(P)-bd_dom_sf"/>
</dbReference>
<dbReference type="InterPro" id="IPR052698">
    <property type="entry name" value="MoCofactor_Util/Proc"/>
</dbReference>
<dbReference type="SUPFAM" id="SSF51735">
    <property type="entry name" value="NAD(P)-binding Rossmann-fold domains"/>
    <property type="match status" value="1"/>
</dbReference>
<sequence>MPVSPVQLWEELTMELTNQQILDCLETGTPFALAAILSHQGSTPRTSGSRMVVMPDGTLLGTIGGGLVEAKVKDACLTLIRKKTCQIQSFFLDQELKGSLDMVCGGRLTVLMETLVPGPELISVFQALVAQEQAGQKGVLVSKLSGPSQGEFTVQKSLVLPDGTVTGACLIPKPLLEDICDDRFSGRFPTVHSLNLEEFIIQPMPPADTLFIFGAGHVGFVLAQLAHLTGFSTVVMDDREAFANKNRFPQARQVLVARDYDDAFKGLNVDSHSYIVILTRGHLHDQTVLEQALSTDPAYIGMIGSRTKRDRIYDNLMAKGISKERLNSVYSPVGLSIGAQTPAEIGVSIMAQIIQIRQGNPG</sequence>
<accession>A0A931CTV3</accession>
<name>A0A931CTV3_9BACT</name>
<dbReference type="Proteomes" id="UP000706172">
    <property type="component" value="Unassembled WGS sequence"/>
</dbReference>
<evidence type="ECO:0000259" key="2">
    <source>
        <dbReference type="Pfam" id="PF13478"/>
    </source>
</evidence>
<proteinExistence type="predicted"/>
<dbReference type="PANTHER" id="PTHR30388">
    <property type="entry name" value="ALDEHYDE OXIDOREDUCTASE MOLYBDENUM COFACTOR ASSEMBLY PROTEIN"/>
    <property type="match status" value="1"/>
</dbReference>
<reference evidence="3" key="1">
    <citation type="submission" date="2020-07" db="EMBL/GenBank/DDBJ databases">
        <title>Severe corrosion of carbon steel in oil field produced water can be linked to methanogenic archaea containing a special type of NiFe hydrogenase.</title>
        <authorList>
            <person name="Lahme S."/>
            <person name="Mand J."/>
            <person name="Longwell J."/>
            <person name="Smith R."/>
            <person name="Enning D."/>
        </authorList>
    </citation>
    <scope>NUCLEOTIDE SEQUENCE</scope>
    <source>
        <strain evidence="3">MIC098Bin6</strain>
    </source>
</reference>
<dbReference type="NCBIfam" id="NF045664">
    <property type="entry name" value="XdhC_rel_AOR"/>
    <property type="match status" value="1"/>
</dbReference>